<dbReference type="PANTHER" id="PTHR10060:SF15">
    <property type="entry name" value="DEOXYRIBONUCLEASE TATDN1"/>
    <property type="match status" value="1"/>
</dbReference>
<evidence type="ECO:0000313" key="7">
    <source>
        <dbReference type="Proteomes" id="UP001151518"/>
    </source>
</evidence>
<dbReference type="InterPro" id="IPR032466">
    <property type="entry name" value="Metal_Hydrolase"/>
</dbReference>
<sequence length="321" mass="36249">MYRQLVLKRKMKIIDIGANLTDPVFRGKYRGKQAHEDDMVYILDRARSAGVVGMMVTGGSLHESKKAIELCSQQQGQLFATVGCHPTRSSEVDHYPEGADAYFAALRNLIDSNKDKVVAVGECGLDYDRLHFSGKESQNKYFLRHFELTETTGLPLFLHNRNTGGDFARIIKENRTRFSNGVVHSFTGTAAELRELLDLELYIGINGCSLKTEENLEVAKLIPVDRLMIETDCPYCEIRPTHASSKLLNPAGSGEEWEAPETKRKERWSSECMVKGRNEPCTIRSVLQVMAKLHNTSEEKLAVHIFENTCNVFFSNIEHSF</sequence>
<evidence type="ECO:0000313" key="6">
    <source>
        <dbReference type="EMBL" id="KAJ2669333.1"/>
    </source>
</evidence>
<accession>A0A9W8KVF1</accession>
<dbReference type="GO" id="GO:0046872">
    <property type="term" value="F:metal ion binding"/>
    <property type="evidence" value="ECO:0007669"/>
    <property type="project" value="UniProtKB-KW"/>
</dbReference>
<dbReference type="InterPro" id="IPR018228">
    <property type="entry name" value="DNase_TatD-rel_CS"/>
</dbReference>
<feature type="binding site" evidence="5">
    <location>
        <position position="184"/>
    </location>
    <ligand>
        <name>a divalent metal cation</name>
        <dbReference type="ChEBI" id="CHEBI:60240"/>
        <label>2</label>
    </ligand>
</feature>
<evidence type="ECO:0000256" key="5">
    <source>
        <dbReference type="PIRSR" id="PIRSR005902-1"/>
    </source>
</evidence>
<gene>
    <name evidence="6" type="ORF">GGI25_006185</name>
</gene>
<protein>
    <submittedName>
        <fullName evidence="6">Uncharacterized protein</fullName>
    </submittedName>
</protein>
<dbReference type="OrthoDB" id="6079689at2759"/>
<dbReference type="GO" id="GO:0008296">
    <property type="term" value="F:3'-5'-DNA exonuclease activity"/>
    <property type="evidence" value="ECO:0007669"/>
    <property type="project" value="TreeGrafter"/>
</dbReference>
<keyword evidence="2" id="KW-0540">Nuclease</keyword>
<dbReference type="Gene3D" id="3.20.20.140">
    <property type="entry name" value="Metal-dependent hydrolases"/>
    <property type="match status" value="1"/>
</dbReference>
<dbReference type="PIRSF" id="PIRSF005902">
    <property type="entry name" value="DNase_TatD"/>
    <property type="match status" value="1"/>
</dbReference>
<dbReference type="InterPro" id="IPR001130">
    <property type="entry name" value="TatD-like"/>
</dbReference>
<reference evidence="6" key="1">
    <citation type="submission" date="2022-07" db="EMBL/GenBank/DDBJ databases">
        <title>Phylogenomic reconstructions and comparative analyses of Kickxellomycotina fungi.</title>
        <authorList>
            <person name="Reynolds N.K."/>
            <person name="Stajich J.E."/>
            <person name="Barry K."/>
            <person name="Grigoriev I.V."/>
            <person name="Crous P."/>
            <person name="Smith M.E."/>
        </authorList>
    </citation>
    <scope>NUCLEOTIDE SEQUENCE</scope>
    <source>
        <strain evidence="6">NRRL 3115</strain>
    </source>
</reference>
<evidence type="ECO:0000256" key="1">
    <source>
        <dbReference type="ARBA" id="ARBA00009275"/>
    </source>
</evidence>
<comment type="similarity">
    <text evidence="1">Belongs to the metallo-dependent hydrolases superfamily. TatD-type hydrolase family.</text>
</comment>
<dbReference type="AlphaFoldDB" id="A0A9W8KVF1"/>
<dbReference type="PANTHER" id="PTHR10060">
    <property type="entry name" value="TATD FAMILY DEOXYRIBONUCLEASE"/>
    <property type="match status" value="1"/>
</dbReference>
<organism evidence="6 7">
    <name type="scientific">Coemansia spiralis</name>
    <dbReference type="NCBI Taxonomy" id="417178"/>
    <lineage>
        <taxon>Eukaryota</taxon>
        <taxon>Fungi</taxon>
        <taxon>Fungi incertae sedis</taxon>
        <taxon>Zoopagomycota</taxon>
        <taxon>Kickxellomycotina</taxon>
        <taxon>Kickxellomycetes</taxon>
        <taxon>Kickxellales</taxon>
        <taxon>Kickxellaceae</taxon>
        <taxon>Coemansia</taxon>
    </lineage>
</organism>
<keyword evidence="4" id="KW-0378">Hydrolase</keyword>
<dbReference type="Pfam" id="PF01026">
    <property type="entry name" value="TatD_DNase"/>
    <property type="match status" value="1"/>
</dbReference>
<dbReference type="SUPFAM" id="SSF51556">
    <property type="entry name" value="Metallo-dependent hydrolases"/>
    <property type="match status" value="1"/>
</dbReference>
<name>A0A9W8KVF1_9FUNG</name>
<evidence type="ECO:0000256" key="2">
    <source>
        <dbReference type="ARBA" id="ARBA00022722"/>
    </source>
</evidence>
<evidence type="ECO:0000256" key="4">
    <source>
        <dbReference type="ARBA" id="ARBA00022801"/>
    </source>
</evidence>
<dbReference type="PROSITE" id="PS01091">
    <property type="entry name" value="TATD_3"/>
    <property type="match status" value="1"/>
</dbReference>
<dbReference type="EMBL" id="JANBTW010000154">
    <property type="protein sequence ID" value="KAJ2669333.1"/>
    <property type="molecule type" value="Genomic_DNA"/>
</dbReference>
<dbReference type="Proteomes" id="UP001151518">
    <property type="component" value="Unassembled WGS sequence"/>
</dbReference>
<feature type="binding site" evidence="5">
    <location>
        <position position="159"/>
    </location>
    <ligand>
        <name>a divalent metal cation</name>
        <dbReference type="ChEBI" id="CHEBI:60240"/>
        <label>2</label>
    </ligand>
</feature>
<proteinExistence type="inferred from homology"/>
<dbReference type="GO" id="GO:0005829">
    <property type="term" value="C:cytosol"/>
    <property type="evidence" value="ECO:0007669"/>
    <property type="project" value="TreeGrafter"/>
</dbReference>
<feature type="binding site" evidence="5">
    <location>
        <position position="232"/>
    </location>
    <ligand>
        <name>a divalent metal cation</name>
        <dbReference type="ChEBI" id="CHEBI:60240"/>
        <label>1</label>
    </ligand>
</feature>
<comment type="caution">
    <text evidence="6">The sequence shown here is derived from an EMBL/GenBank/DDBJ whole genome shotgun (WGS) entry which is preliminary data.</text>
</comment>
<feature type="binding site" evidence="5">
    <location>
        <position position="122"/>
    </location>
    <ligand>
        <name>a divalent metal cation</name>
        <dbReference type="ChEBI" id="CHEBI:60240"/>
        <label>1</label>
    </ligand>
</feature>
<dbReference type="InterPro" id="IPR050891">
    <property type="entry name" value="TatD-type_Hydrolase"/>
</dbReference>
<dbReference type="CDD" id="cd01310">
    <property type="entry name" value="TatD_DNAse"/>
    <property type="match status" value="1"/>
</dbReference>
<evidence type="ECO:0000256" key="3">
    <source>
        <dbReference type="ARBA" id="ARBA00022723"/>
    </source>
</evidence>
<keyword evidence="3 5" id="KW-0479">Metal-binding</keyword>